<name>A0AAU7X698_9HYPH</name>
<evidence type="ECO:0000313" key="1">
    <source>
        <dbReference type="EMBL" id="XBY43282.1"/>
    </source>
</evidence>
<gene>
    <name evidence="1" type="ORF">ABS361_14410</name>
</gene>
<dbReference type="AlphaFoldDB" id="A0AAU7X698"/>
<sequence length="277" mass="30289">MGFVDTYLGFVDMWECDENQHMNVRFYWSKFEAADRQFRRIAGLDGRLPHRLTRHVRYHAELAGGMPVGIRSARIESAPGTIAIVHEMRPLGSEAISATALDRYLVDRPDDLGPAAVPMPASAVPRGLDIAPAALDLSTEAAIEAGGAMTAMTRVTVAEADVDGVIEDYVHIARASDAAPHAWARLGMTRAWLAERGLGRVAVEMKLTYGERLRAGDLVHLVSTVGPVSRRTLVQTHRYFESRSGRPAAVCEVVALAMDMATRRAVTIPAEILERYG</sequence>
<dbReference type="Gene3D" id="3.10.129.10">
    <property type="entry name" value="Hotdog Thioesterase"/>
    <property type="match status" value="2"/>
</dbReference>
<dbReference type="Pfam" id="PF13279">
    <property type="entry name" value="4HBT_2"/>
    <property type="match status" value="1"/>
</dbReference>
<dbReference type="SUPFAM" id="SSF54637">
    <property type="entry name" value="Thioesterase/thiol ester dehydrase-isomerase"/>
    <property type="match status" value="2"/>
</dbReference>
<protein>
    <submittedName>
        <fullName evidence="1">Thioesterase family protein</fullName>
    </submittedName>
</protein>
<organism evidence="1">
    <name type="scientific">Methyloraptor flagellatus</name>
    <dbReference type="NCBI Taxonomy" id="3162530"/>
    <lineage>
        <taxon>Bacteria</taxon>
        <taxon>Pseudomonadati</taxon>
        <taxon>Pseudomonadota</taxon>
        <taxon>Alphaproteobacteria</taxon>
        <taxon>Hyphomicrobiales</taxon>
        <taxon>Ancalomicrobiaceae</taxon>
        <taxon>Methyloraptor</taxon>
    </lineage>
</organism>
<dbReference type="KEGG" id="mflg:ABS361_14410"/>
<accession>A0AAU7X698</accession>
<dbReference type="EMBL" id="CP158568">
    <property type="protein sequence ID" value="XBY43282.1"/>
    <property type="molecule type" value="Genomic_DNA"/>
</dbReference>
<proteinExistence type="predicted"/>
<dbReference type="RefSeq" id="WP_407048381.1">
    <property type="nucleotide sequence ID" value="NZ_CP158568.1"/>
</dbReference>
<dbReference type="InterPro" id="IPR029069">
    <property type="entry name" value="HotDog_dom_sf"/>
</dbReference>
<reference evidence="1" key="1">
    <citation type="submission" date="2024-06" db="EMBL/GenBank/DDBJ databases">
        <title>Methylostella associata gen. nov., sp. nov., a novel Ancalomicrobiaceae-affiliated facultatively methylotrophic bacteria that feed on methanotrophs of the genus Methylococcus.</title>
        <authorList>
            <person name="Saltykova V."/>
            <person name="Danilova O.V."/>
            <person name="Oshkin I.Y."/>
            <person name="Belova S.E."/>
            <person name="Pimenov N.V."/>
            <person name="Dedysh S.N."/>
        </authorList>
    </citation>
    <scope>NUCLEOTIDE SEQUENCE</scope>
    <source>
        <strain evidence="1">S20</strain>
    </source>
</reference>